<dbReference type="GO" id="GO:0005886">
    <property type="term" value="C:plasma membrane"/>
    <property type="evidence" value="ECO:0007669"/>
    <property type="project" value="TreeGrafter"/>
</dbReference>
<dbReference type="EMBL" id="JARQWQ010000004">
    <property type="protein sequence ID" value="KAK2572475.1"/>
    <property type="molecule type" value="Genomic_DNA"/>
</dbReference>
<dbReference type="InterPro" id="IPR001799">
    <property type="entry name" value="Ephrin_RBD"/>
</dbReference>
<dbReference type="SUPFAM" id="SSF49503">
    <property type="entry name" value="Cupredoxins"/>
    <property type="match status" value="1"/>
</dbReference>
<evidence type="ECO:0000313" key="9">
    <source>
        <dbReference type="EMBL" id="KAK2572475.1"/>
    </source>
</evidence>
<reference evidence="9" key="2">
    <citation type="journal article" date="2023" name="Science">
        <title>Genomic signatures of disease resistance in endangered staghorn corals.</title>
        <authorList>
            <person name="Vollmer S.V."/>
            <person name="Selwyn J.D."/>
            <person name="Despard B.A."/>
            <person name="Roesel C.L."/>
        </authorList>
    </citation>
    <scope>NUCLEOTIDE SEQUENCE</scope>
    <source>
        <strain evidence="9">K2</strain>
    </source>
</reference>
<dbReference type="PROSITE" id="PS51551">
    <property type="entry name" value="EPHRIN_RBD_2"/>
    <property type="match status" value="1"/>
</dbReference>
<evidence type="ECO:0000256" key="7">
    <source>
        <dbReference type="SAM" id="MobiDB-lite"/>
    </source>
</evidence>
<keyword evidence="10" id="KW-1185">Reference proteome</keyword>
<keyword evidence="3" id="KW-0472">Membrane</keyword>
<dbReference type="AlphaFoldDB" id="A0AAD9R3N5"/>
<evidence type="ECO:0000256" key="4">
    <source>
        <dbReference type="ARBA" id="ARBA00023157"/>
    </source>
</evidence>
<comment type="similarity">
    <text evidence="6">Belongs to the ephrin family.</text>
</comment>
<dbReference type="Proteomes" id="UP001249851">
    <property type="component" value="Unassembled WGS sequence"/>
</dbReference>
<gene>
    <name evidence="9" type="ORF">P5673_002724</name>
</gene>
<dbReference type="PANTHER" id="PTHR11304:SF29">
    <property type="entry name" value="EPHRIN"/>
    <property type="match status" value="1"/>
</dbReference>
<evidence type="ECO:0000313" key="10">
    <source>
        <dbReference type="Proteomes" id="UP001249851"/>
    </source>
</evidence>
<keyword evidence="5" id="KW-0325">Glycoprotein</keyword>
<accession>A0AAD9R3N5</accession>
<dbReference type="GO" id="GO:0007411">
    <property type="term" value="P:axon guidance"/>
    <property type="evidence" value="ECO:0007669"/>
    <property type="project" value="TreeGrafter"/>
</dbReference>
<dbReference type="InterPro" id="IPR031328">
    <property type="entry name" value="Ephrin"/>
</dbReference>
<evidence type="ECO:0000256" key="3">
    <source>
        <dbReference type="ARBA" id="ARBA00023136"/>
    </source>
</evidence>
<dbReference type="Gene3D" id="2.60.40.420">
    <property type="entry name" value="Cupredoxins - blue copper proteins"/>
    <property type="match status" value="1"/>
</dbReference>
<dbReference type="PANTHER" id="PTHR11304">
    <property type="entry name" value="EPHRIN"/>
    <property type="match status" value="1"/>
</dbReference>
<feature type="compositionally biased region" description="Basic and acidic residues" evidence="7">
    <location>
        <begin position="268"/>
        <end position="283"/>
    </location>
</feature>
<dbReference type="InterPro" id="IPR008972">
    <property type="entry name" value="Cupredoxin"/>
</dbReference>
<feature type="region of interest" description="Disordered" evidence="7">
    <location>
        <begin position="264"/>
        <end position="283"/>
    </location>
</feature>
<evidence type="ECO:0000256" key="2">
    <source>
        <dbReference type="ARBA" id="ARBA00022729"/>
    </source>
</evidence>
<feature type="domain" description="Ephrin RBD" evidence="8">
    <location>
        <begin position="25"/>
        <end position="169"/>
    </location>
</feature>
<keyword evidence="4" id="KW-1015">Disulfide bond</keyword>
<evidence type="ECO:0000256" key="6">
    <source>
        <dbReference type="PROSITE-ProRule" id="PRU00884"/>
    </source>
</evidence>
<comment type="caution">
    <text evidence="6">Lacks conserved residue(s) required for the propagation of feature annotation.</text>
</comment>
<protein>
    <submittedName>
        <fullName evidence="9">Ephrin-B2a</fullName>
    </submittedName>
</protein>
<evidence type="ECO:0000256" key="5">
    <source>
        <dbReference type="ARBA" id="ARBA00023180"/>
    </source>
</evidence>
<comment type="subcellular location">
    <subcellularLocation>
        <location evidence="1">Membrane</location>
    </subcellularLocation>
</comment>
<keyword evidence="2" id="KW-0732">Signal</keyword>
<reference evidence="9" key="1">
    <citation type="journal article" date="2023" name="G3 (Bethesda)">
        <title>Whole genome assembly and annotation of the endangered Caribbean coral Acropora cervicornis.</title>
        <authorList>
            <person name="Selwyn J.D."/>
            <person name="Vollmer S.V."/>
        </authorList>
    </citation>
    <scope>NUCLEOTIDE SEQUENCE</scope>
    <source>
        <strain evidence="9">K2</strain>
    </source>
</reference>
<dbReference type="GO" id="GO:0046875">
    <property type="term" value="F:ephrin receptor binding"/>
    <property type="evidence" value="ECO:0007669"/>
    <property type="project" value="TreeGrafter"/>
</dbReference>
<name>A0AAD9R3N5_ACRCE</name>
<comment type="caution">
    <text evidence="9">The sequence shown here is derived from an EMBL/GenBank/DDBJ whole genome shotgun (WGS) entry which is preliminary data.</text>
</comment>
<evidence type="ECO:0000256" key="1">
    <source>
        <dbReference type="ARBA" id="ARBA00004370"/>
    </source>
</evidence>
<organism evidence="9 10">
    <name type="scientific">Acropora cervicornis</name>
    <name type="common">Staghorn coral</name>
    <dbReference type="NCBI Taxonomy" id="6130"/>
    <lineage>
        <taxon>Eukaryota</taxon>
        <taxon>Metazoa</taxon>
        <taxon>Cnidaria</taxon>
        <taxon>Anthozoa</taxon>
        <taxon>Hexacorallia</taxon>
        <taxon>Scleractinia</taxon>
        <taxon>Astrocoeniina</taxon>
        <taxon>Acroporidae</taxon>
        <taxon>Acropora</taxon>
    </lineage>
</organism>
<proteinExistence type="inferred from homology"/>
<dbReference type="Pfam" id="PF00812">
    <property type="entry name" value="Ephrin"/>
    <property type="match status" value="1"/>
</dbReference>
<sequence>MMATNRGQRYFVLIVAIFHELVYGLNYPSIQWNYQNTRFKQGTYHLNVLPDAKVMVICPHTAISLVKTDLQTPADILFENFWQVDYASFQSCNVNTSNPRNRRFFKCEDPQKLQYEQFIFQSFGIGNRPTFEKGKTHYFISTANGSKESLDWTSGGHCDEYNMRLKIYVCQNSADVLCSGAQTTTPTTAPITASTVPVNGNEVLLASTSSTVPVNGNEVLLAPTPNAPQTRRTQNVFERNEGQTTAAASVPKFPGNETDGLSALALEASEKPRTRNVCERNEK</sequence>
<dbReference type="GO" id="GO:0048013">
    <property type="term" value="P:ephrin receptor signaling pathway"/>
    <property type="evidence" value="ECO:0007669"/>
    <property type="project" value="TreeGrafter"/>
</dbReference>
<evidence type="ECO:0000259" key="8">
    <source>
        <dbReference type="PROSITE" id="PS51551"/>
    </source>
</evidence>